<comment type="caution">
    <text evidence="1">The sequence shown here is derived from an EMBL/GenBank/DDBJ whole genome shotgun (WGS) entry which is preliminary data.</text>
</comment>
<dbReference type="Proteomes" id="UP000887013">
    <property type="component" value="Unassembled WGS sequence"/>
</dbReference>
<reference evidence="1" key="1">
    <citation type="submission" date="2020-08" db="EMBL/GenBank/DDBJ databases">
        <title>Multicomponent nature underlies the extraordinary mechanical properties of spider dragline silk.</title>
        <authorList>
            <person name="Kono N."/>
            <person name="Nakamura H."/>
            <person name="Mori M."/>
            <person name="Yoshida Y."/>
            <person name="Ohtoshi R."/>
            <person name="Malay A.D."/>
            <person name="Moran D.A.P."/>
            <person name="Tomita M."/>
            <person name="Numata K."/>
            <person name="Arakawa K."/>
        </authorList>
    </citation>
    <scope>NUCLEOTIDE SEQUENCE</scope>
</reference>
<evidence type="ECO:0000313" key="1">
    <source>
        <dbReference type="EMBL" id="GFU32466.1"/>
    </source>
</evidence>
<evidence type="ECO:0000313" key="2">
    <source>
        <dbReference type="Proteomes" id="UP000887013"/>
    </source>
</evidence>
<proteinExistence type="predicted"/>
<gene>
    <name evidence="1" type="ORF">NPIL_98971</name>
</gene>
<protein>
    <submittedName>
        <fullName evidence="1">Uncharacterized protein</fullName>
    </submittedName>
</protein>
<organism evidence="1 2">
    <name type="scientific">Nephila pilipes</name>
    <name type="common">Giant wood spider</name>
    <name type="synonym">Nephila maculata</name>
    <dbReference type="NCBI Taxonomy" id="299642"/>
    <lineage>
        <taxon>Eukaryota</taxon>
        <taxon>Metazoa</taxon>
        <taxon>Ecdysozoa</taxon>
        <taxon>Arthropoda</taxon>
        <taxon>Chelicerata</taxon>
        <taxon>Arachnida</taxon>
        <taxon>Araneae</taxon>
        <taxon>Araneomorphae</taxon>
        <taxon>Entelegynae</taxon>
        <taxon>Araneoidea</taxon>
        <taxon>Nephilidae</taxon>
        <taxon>Nephila</taxon>
    </lineage>
</organism>
<dbReference type="AlphaFoldDB" id="A0A8X6UMU1"/>
<dbReference type="EMBL" id="BMAW01033922">
    <property type="protein sequence ID" value="GFU32466.1"/>
    <property type="molecule type" value="Genomic_DNA"/>
</dbReference>
<sequence length="97" mass="11197">MDDANFLRKLSLASRHFCCQRKIVIRPQTPYGHLSLVRQNIFRIDFSVYCMASKRFDLSTAYLATSSNNGDERSENESVLLWVVCLVQTMADFDDLL</sequence>
<keyword evidence="2" id="KW-1185">Reference proteome</keyword>
<accession>A0A8X6UMU1</accession>
<name>A0A8X6UMU1_NEPPI</name>